<evidence type="ECO:0000256" key="1">
    <source>
        <dbReference type="SAM" id="Coils"/>
    </source>
</evidence>
<comment type="caution">
    <text evidence="2">The sequence shown here is derived from an EMBL/GenBank/DDBJ whole genome shotgun (WGS) entry which is preliminary data.</text>
</comment>
<dbReference type="OrthoDB" id="1729801at2"/>
<feature type="coiled-coil region" evidence="1">
    <location>
        <begin position="12"/>
        <end position="39"/>
    </location>
</feature>
<evidence type="ECO:0000313" key="3">
    <source>
        <dbReference type="Proteomes" id="UP000322294"/>
    </source>
</evidence>
<gene>
    <name evidence="2" type="ORF">LZ11_00565</name>
</gene>
<evidence type="ECO:0000313" key="2">
    <source>
        <dbReference type="EMBL" id="TYP57574.1"/>
    </source>
</evidence>
<dbReference type="EMBL" id="VNHO01000005">
    <property type="protein sequence ID" value="TYP57574.1"/>
    <property type="molecule type" value="Genomic_DNA"/>
</dbReference>
<accession>A0A5S5AYY5</accession>
<keyword evidence="1" id="KW-0175">Coiled coil</keyword>
<name>A0A5S5AYY5_9FIRM</name>
<keyword evidence="3" id="KW-1185">Reference proteome</keyword>
<dbReference type="AlphaFoldDB" id="A0A5S5AYY5"/>
<dbReference type="RefSeq" id="WP_148866381.1">
    <property type="nucleotide sequence ID" value="NZ_VNHO01000005.1"/>
</dbReference>
<dbReference type="Proteomes" id="UP000322294">
    <property type="component" value="Unassembled WGS sequence"/>
</dbReference>
<organism evidence="2 3">
    <name type="scientific">Thermosediminibacter litoriperuensis</name>
    <dbReference type="NCBI Taxonomy" id="291989"/>
    <lineage>
        <taxon>Bacteria</taxon>
        <taxon>Bacillati</taxon>
        <taxon>Bacillota</taxon>
        <taxon>Clostridia</taxon>
        <taxon>Thermosediminibacterales</taxon>
        <taxon>Thermosediminibacteraceae</taxon>
        <taxon>Thermosediminibacter</taxon>
    </lineage>
</organism>
<protein>
    <submittedName>
        <fullName evidence="2">Uncharacterized protein</fullName>
    </submittedName>
</protein>
<reference evidence="2 3" key="1">
    <citation type="submission" date="2019-07" db="EMBL/GenBank/DDBJ databases">
        <title>Genomic Encyclopedia of Type Strains, Phase I: the one thousand microbial genomes (KMG-I) project.</title>
        <authorList>
            <person name="Kyrpides N."/>
        </authorList>
    </citation>
    <scope>NUCLEOTIDE SEQUENCE [LARGE SCALE GENOMIC DNA]</scope>
    <source>
        <strain evidence="2 3">DSM 16647</strain>
    </source>
</reference>
<sequence length="138" mass="15454">MGRTAVKTAGAIMNFQAQVDKLLNDLKAIETDLDEALQQLLVKSSGHIELSKKLGEIELIAEFLKEYGKDEDGERVKNLVRALRQRVYESTGLLIFQVQKSMLKAVEALSDAGNGLLMIDKFGAFLKNLEVLERTMRE</sequence>
<proteinExistence type="predicted"/>